<dbReference type="InterPro" id="IPR040193">
    <property type="entry name" value="EFHC1/EFHC2/EFHB"/>
</dbReference>
<organism evidence="8">
    <name type="scientific">Darwinula stevensoni</name>
    <dbReference type="NCBI Taxonomy" id="69355"/>
    <lineage>
        <taxon>Eukaryota</taxon>
        <taxon>Metazoa</taxon>
        <taxon>Ecdysozoa</taxon>
        <taxon>Arthropoda</taxon>
        <taxon>Crustacea</taxon>
        <taxon>Oligostraca</taxon>
        <taxon>Ostracoda</taxon>
        <taxon>Podocopa</taxon>
        <taxon>Podocopida</taxon>
        <taxon>Darwinulocopina</taxon>
        <taxon>Darwinuloidea</taxon>
        <taxon>Darwinulidae</taxon>
        <taxon>Darwinula</taxon>
    </lineage>
</organism>
<dbReference type="InterPro" id="IPR006602">
    <property type="entry name" value="DM10_dom"/>
</dbReference>
<evidence type="ECO:0000256" key="4">
    <source>
        <dbReference type="ARBA" id="ARBA00023212"/>
    </source>
</evidence>
<keyword evidence="3" id="KW-0677">Repeat</keyword>
<dbReference type="EMBL" id="LR899587">
    <property type="protein sequence ID" value="CAD7240876.1"/>
    <property type="molecule type" value="Genomic_DNA"/>
</dbReference>
<dbReference type="Proteomes" id="UP000677054">
    <property type="component" value="Unassembled WGS sequence"/>
</dbReference>
<keyword evidence="5" id="KW-0966">Cell projection</keyword>
<feature type="domain" description="DM10" evidence="7">
    <location>
        <begin position="55"/>
        <end position="157"/>
    </location>
</feature>
<dbReference type="OrthoDB" id="6360546at2759"/>
<evidence type="ECO:0000256" key="3">
    <source>
        <dbReference type="ARBA" id="ARBA00022737"/>
    </source>
</evidence>
<evidence type="ECO:0000313" key="9">
    <source>
        <dbReference type="Proteomes" id="UP000677054"/>
    </source>
</evidence>
<gene>
    <name evidence="8" type="ORF">DSTB1V02_LOCUS878</name>
</gene>
<feature type="non-terminal residue" evidence="8">
    <location>
        <position position="359"/>
    </location>
</feature>
<evidence type="ECO:0000256" key="5">
    <source>
        <dbReference type="ARBA" id="ARBA00023273"/>
    </source>
</evidence>
<dbReference type="PANTHER" id="PTHR12086">
    <property type="entry name" value="EF-HAND DOMAIN C-TERMINAL CONTAINING PROTEIN"/>
    <property type="match status" value="1"/>
</dbReference>
<keyword evidence="4" id="KW-0206">Cytoskeleton</keyword>
<dbReference type="EMBL" id="CAJPEV010000070">
    <property type="protein sequence ID" value="CAG0880053.1"/>
    <property type="molecule type" value="Genomic_DNA"/>
</dbReference>
<sequence>DFPEIPVPSPEGETRRRVEQRERERREAEAETRRREEAGIGGPGYGRPVYGRRGSEDALRFLARMEGTRSPVDETRRFVLSFYVEDRSLHIYEIFINRHLGIRQGRFLSRTRVKRGDTGEALREGDFHVGATLPINGFHFHLLQADDFTVGYMEGHPEQFPQSDVRRIREKVAAAMDEGGKKLLEFCRRVVALLDPDQRGLCRFHAFREELGKETELSSQEWMTLCRAYAAQRDHRPSLDAIVWQAQRELEEKGFEDFLGFRDYLEGRERPGEEKGKFTHRELMNAARGFRLPLSPLSLSAVLDALTQGKEEELPYKNVVEMLDYVAHPIAPPQVPDEDAPSFRYADFLQDLQDVRSPK</sequence>
<proteinExistence type="predicted"/>
<dbReference type="Gene3D" id="2.30.29.170">
    <property type="match status" value="1"/>
</dbReference>
<dbReference type="Pfam" id="PF06565">
    <property type="entry name" value="DM10_dom"/>
    <property type="match status" value="1"/>
</dbReference>
<evidence type="ECO:0000259" key="7">
    <source>
        <dbReference type="PROSITE" id="PS51336"/>
    </source>
</evidence>
<evidence type="ECO:0000256" key="2">
    <source>
        <dbReference type="ARBA" id="ARBA00022490"/>
    </source>
</evidence>
<keyword evidence="2" id="KW-0963">Cytoplasm</keyword>
<dbReference type="AlphaFoldDB" id="A0A7R9A2J1"/>
<dbReference type="PROSITE" id="PS51336">
    <property type="entry name" value="DM10"/>
    <property type="match status" value="1"/>
</dbReference>
<keyword evidence="9" id="KW-1185">Reference proteome</keyword>
<dbReference type="GO" id="GO:0005930">
    <property type="term" value="C:axoneme"/>
    <property type="evidence" value="ECO:0007669"/>
    <property type="project" value="UniProtKB-SubCell"/>
</dbReference>
<comment type="subcellular location">
    <subcellularLocation>
        <location evidence="1">Cytoplasm</location>
        <location evidence="1">Cytoskeleton</location>
        <location evidence="1">Cilium axoneme</location>
    </subcellularLocation>
</comment>
<feature type="region of interest" description="Disordered" evidence="6">
    <location>
        <begin position="1"/>
        <end position="51"/>
    </location>
</feature>
<feature type="compositionally biased region" description="Basic and acidic residues" evidence="6">
    <location>
        <begin position="12"/>
        <end position="38"/>
    </location>
</feature>
<name>A0A7R9A2J1_9CRUS</name>
<evidence type="ECO:0000256" key="6">
    <source>
        <dbReference type="SAM" id="MobiDB-lite"/>
    </source>
</evidence>
<protein>
    <recommendedName>
        <fullName evidence="7">DM10 domain-containing protein</fullName>
    </recommendedName>
</protein>
<accession>A0A7R9A2J1</accession>
<dbReference type="SMART" id="SM00676">
    <property type="entry name" value="DM10"/>
    <property type="match status" value="1"/>
</dbReference>
<reference evidence="8" key="1">
    <citation type="submission" date="2020-11" db="EMBL/GenBank/DDBJ databases">
        <authorList>
            <person name="Tran Van P."/>
        </authorList>
    </citation>
    <scope>NUCLEOTIDE SEQUENCE</scope>
</reference>
<evidence type="ECO:0000313" key="8">
    <source>
        <dbReference type="EMBL" id="CAD7240876.1"/>
    </source>
</evidence>
<evidence type="ECO:0000256" key="1">
    <source>
        <dbReference type="ARBA" id="ARBA00004430"/>
    </source>
</evidence>